<dbReference type="InterPro" id="IPR016031">
    <property type="entry name" value="Trp_RNA-bd_attenuator-like_dom"/>
</dbReference>
<gene>
    <name evidence="1" type="ORF">EXM22_01415</name>
</gene>
<dbReference type="RefSeq" id="WP_149484796.1">
    <property type="nucleotide sequence ID" value="NZ_CP036150.1"/>
</dbReference>
<protein>
    <submittedName>
        <fullName evidence="1">TIGR00266 family protein</fullName>
    </submittedName>
</protein>
<dbReference type="SUPFAM" id="SSF51219">
    <property type="entry name" value="TRAP-like"/>
    <property type="match status" value="1"/>
</dbReference>
<dbReference type="OrthoDB" id="9779518at2"/>
<dbReference type="Gene3D" id="3.60.160.10">
    <property type="entry name" value="Mitochondrial biogenesis AIM24"/>
    <property type="match status" value="1"/>
</dbReference>
<dbReference type="Pfam" id="PF01987">
    <property type="entry name" value="AIM24"/>
    <property type="match status" value="1"/>
</dbReference>
<keyword evidence="2" id="KW-1185">Reference proteome</keyword>
<dbReference type="PANTHER" id="PTHR43657">
    <property type="entry name" value="TRYPTOPHAN RNA-BINDING ATTENUATOR PROTEIN-LIKE PROTEIN"/>
    <property type="match status" value="1"/>
</dbReference>
<dbReference type="InterPro" id="IPR036983">
    <property type="entry name" value="AIM24_sf"/>
</dbReference>
<dbReference type="AlphaFoldDB" id="A0A5C1QF40"/>
<proteinExistence type="predicted"/>
<name>A0A5C1QF40_9SPIO</name>
<evidence type="ECO:0000313" key="1">
    <source>
        <dbReference type="EMBL" id="QEN06713.1"/>
    </source>
</evidence>
<dbReference type="EMBL" id="CP036150">
    <property type="protein sequence ID" value="QEN06713.1"/>
    <property type="molecule type" value="Genomic_DNA"/>
</dbReference>
<reference evidence="1 2" key="1">
    <citation type="submission" date="2019-02" db="EMBL/GenBank/DDBJ databases">
        <title>Complete Genome Sequence and Methylome Analysis of free living Spirochaetas.</title>
        <authorList>
            <person name="Fomenkov A."/>
            <person name="Dubinina G."/>
            <person name="Leshcheva N."/>
            <person name="Mikheeva N."/>
            <person name="Grabovich M."/>
            <person name="Vincze T."/>
            <person name="Roberts R.J."/>
        </authorList>
    </citation>
    <scope>NUCLEOTIDE SEQUENCE [LARGE SCALE GENOMIC DNA]</scope>
    <source>
        <strain evidence="1 2">K2</strain>
    </source>
</reference>
<dbReference type="InterPro" id="IPR002838">
    <property type="entry name" value="AIM24"/>
</dbReference>
<sequence>MKVEIQKAPSNSAAKVVLEAGQSFTAEGGAMIAMSGDMQIETSISRNEGGAKGFLKGLARGLAGEGLFMNHYTAGSGGGEVYLSTTLPGDMKVLELDGTKSIKVQNSSFVAHSPDVNMTISWGGLKNAFSGENMIWLELSGKGQVVINAFGMLYPVQIDGEYIVDTGNIAAYDDSLDFKISKAGGSWVSSILGGEGLVCRFKGTGTVWCQTHADKTFGASLTPFLTPKKEK</sequence>
<evidence type="ECO:0000313" key="2">
    <source>
        <dbReference type="Proteomes" id="UP000324209"/>
    </source>
</evidence>
<dbReference type="NCBIfam" id="TIGR00266">
    <property type="entry name" value="TIGR00266 family protein"/>
    <property type="match status" value="1"/>
</dbReference>
<organism evidence="1 2">
    <name type="scientific">Oceanispirochaeta crateris</name>
    <dbReference type="NCBI Taxonomy" id="2518645"/>
    <lineage>
        <taxon>Bacteria</taxon>
        <taxon>Pseudomonadati</taxon>
        <taxon>Spirochaetota</taxon>
        <taxon>Spirochaetia</taxon>
        <taxon>Spirochaetales</taxon>
        <taxon>Spirochaetaceae</taxon>
        <taxon>Oceanispirochaeta</taxon>
    </lineage>
</organism>
<dbReference type="KEGG" id="ock:EXM22_01415"/>
<accession>A0A5C1QF40</accession>
<dbReference type="Proteomes" id="UP000324209">
    <property type="component" value="Chromosome"/>
</dbReference>
<dbReference type="PANTHER" id="PTHR43657:SF1">
    <property type="entry name" value="ALTERED INHERITANCE OF MITOCHONDRIA PROTEIN 24, MITOCHONDRIAL"/>
    <property type="match status" value="1"/>
</dbReference>